<dbReference type="RefSeq" id="WP_214385600.1">
    <property type="nucleotide sequence ID" value="NZ_JAFLWW010000001.1"/>
</dbReference>
<proteinExistence type="predicted"/>
<dbReference type="Proteomes" id="UP001138921">
    <property type="component" value="Unassembled WGS sequence"/>
</dbReference>
<evidence type="ECO:0000313" key="1">
    <source>
        <dbReference type="EMBL" id="MBT1154410.1"/>
    </source>
</evidence>
<organism evidence="1 2">
    <name type="scientific">Aminobacter anthyllidis</name>
    <dbReference type="NCBI Taxonomy" id="1035067"/>
    <lineage>
        <taxon>Bacteria</taxon>
        <taxon>Pseudomonadati</taxon>
        <taxon>Pseudomonadota</taxon>
        <taxon>Alphaproteobacteria</taxon>
        <taxon>Hyphomicrobiales</taxon>
        <taxon>Phyllobacteriaceae</taxon>
        <taxon>Aminobacter</taxon>
    </lineage>
</organism>
<evidence type="ECO:0000313" key="2">
    <source>
        <dbReference type="Proteomes" id="UP001138921"/>
    </source>
</evidence>
<comment type="caution">
    <text evidence="1">The sequence shown here is derived from an EMBL/GenBank/DDBJ whole genome shotgun (WGS) entry which is preliminary data.</text>
</comment>
<protein>
    <submittedName>
        <fullName evidence="1">Uncharacterized protein</fullName>
    </submittedName>
</protein>
<reference evidence="1" key="1">
    <citation type="journal article" date="2021" name="Microorganisms">
        <title>Phylogenomic Reconstruction and Metabolic Potential of the Genus Aminobacter.</title>
        <authorList>
            <person name="Artuso I."/>
            <person name="Turrini P."/>
            <person name="Pirolo M."/>
            <person name="Lugli G.A."/>
            <person name="Ventura M."/>
            <person name="Visca P."/>
        </authorList>
    </citation>
    <scope>NUCLEOTIDE SEQUENCE</scope>
    <source>
        <strain evidence="1">LMG 26462</strain>
    </source>
</reference>
<gene>
    <name evidence="1" type="ORF">J1C56_02270</name>
</gene>
<name>A0A9X1D121_9HYPH</name>
<dbReference type="AlphaFoldDB" id="A0A9X1D121"/>
<reference evidence="1" key="2">
    <citation type="submission" date="2021-03" db="EMBL/GenBank/DDBJ databases">
        <authorList>
            <person name="Artuso I."/>
            <person name="Turrini P."/>
            <person name="Pirolo M."/>
            <person name="Lugli G.A."/>
            <person name="Ventura M."/>
            <person name="Visca P."/>
        </authorList>
    </citation>
    <scope>NUCLEOTIDE SEQUENCE</scope>
    <source>
        <strain evidence="1">LMG 26462</strain>
    </source>
</reference>
<dbReference type="EMBL" id="JAFLWW010000001">
    <property type="protein sequence ID" value="MBT1154410.1"/>
    <property type="molecule type" value="Genomic_DNA"/>
</dbReference>
<sequence>MSVRKSITAAKAALAAIDTKTKSRDVIVKTLRAAGWSSVGSGAFATCMAHKAAPGIVIKVGQVVSSKAWIKSRWQDGFMNYVEATKTTQSRYALKVYHSAWVNELSGGTYVAIVERCQKAKSKAHREAISGIDNATASWGTSWGGRAVCVGLNFLEHVAVYGTLDCHGKNVMVRANGHLVITDPLVLPASR</sequence>
<accession>A0A9X1D121</accession>
<keyword evidence="2" id="KW-1185">Reference proteome</keyword>